<dbReference type="Pfam" id="PF03235">
    <property type="entry name" value="GmrSD_N"/>
    <property type="match status" value="1"/>
</dbReference>
<evidence type="ECO:0000259" key="1">
    <source>
        <dbReference type="Pfam" id="PF03235"/>
    </source>
</evidence>
<dbReference type="AlphaFoldDB" id="A0A2R3P7A2"/>
<evidence type="ECO:0000313" key="3">
    <source>
        <dbReference type="Proteomes" id="UP000239216"/>
    </source>
</evidence>
<proteinExistence type="predicted"/>
<name>A0A2R3P7A2_MESFO</name>
<protein>
    <submittedName>
        <fullName evidence="2">DUF262 domain-containing protein</fullName>
    </submittedName>
</protein>
<dbReference type="PANTHER" id="PTHR39639">
    <property type="entry name" value="CHROMOSOME 16, WHOLE GENOME SHOTGUN SEQUENCE"/>
    <property type="match status" value="1"/>
</dbReference>
<feature type="domain" description="GmrSD restriction endonucleases N-terminal" evidence="1">
    <location>
        <begin position="24"/>
        <end position="232"/>
    </location>
</feature>
<dbReference type="Proteomes" id="UP000239216">
    <property type="component" value="Chromosome"/>
</dbReference>
<dbReference type="EMBL" id="CP022513">
    <property type="protein sequence ID" value="AVN64367.1"/>
    <property type="molecule type" value="Genomic_DNA"/>
</dbReference>
<sequence length="652" mass="76542">MNNKRNSTMETLNNIKTDPKLISIKTLIDNKENKILTLPHFQRNKVWTKKMKDDFKETLKKDFPFGSILIHKKADSDKQTLIDGYQRLSTIEEFCKQPFNDLKWNDLGVADDYFVSIFDENIKKYKSFQKFFVENLKEIKNNLDTYTIVENTILQIFSNEKIDQNQVFIKASKITKEISTKILEIKSISDEFQNKQIPVIYVTTFKEHGVITDIFTKLNTSGQKLSKYEIAASDWENIKVSIKDYEKSQLAEEIINNLKNKYDYYEHNKHKTGIQMNKNFNDIVFNEEIDLFELLFGFSKVLEENSTNLFNKTKNQKIDIFEEGFELINYCLGGTNKTFSKLNDLFIDKFKTNEGLVSLSKILLFFKNVNIVTKSVNDYFLEDNTKILLGSVNNKNISWGKTKNDNKLLKPSKFQSISFIVEIFKSVFKNENDFNFNDSDNDIVKKIIKIIKDEFYIGHHFIYDTFTDLFSSSSNKTVDAIVNENKFRYSDFIPKEEMKKVIEEVIRKYNNSVSHTVRPKIDKSIKIIISIAYNGIWNKNLNNHNCNIDHLIPFDLNKKLNKKIKINSLGNLALLNSTSNSIKSDNDLLRLIQENKFNKTDVSNWTFLEENDFKLFSFENKEESEVEKDFEKLANIRENEIKNKLLNFLYKN</sequence>
<gene>
    <name evidence="2" type="ORF">CG003_01650</name>
</gene>
<reference evidence="2 3" key="1">
    <citation type="submission" date="2017-07" db="EMBL/GenBank/DDBJ databases">
        <title>Comparative genomic analysis of Mesoplasma florum.</title>
        <authorList>
            <person name="Baby V."/>
            <person name="Lachance J.-C."/>
            <person name="Gagnon J."/>
            <person name="Lucier J.-F."/>
            <person name="Matteau D."/>
            <person name="Knight T.F."/>
            <person name="Rodrigue S."/>
        </authorList>
    </citation>
    <scope>NUCLEOTIDE SEQUENCE [LARGE SCALE GENOMIC DNA]</scope>
    <source>
        <strain evidence="2 3">CnuA-2</strain>
    </source>
</reference>
<evidence type="ECO:0000313" key="2">
    <source>
        <dbReference type="EMBL" id="AVN64367.1"/>
    </source>
</evidence>
<dbReference type="PANTHER" id="PTHR39639:SF1">
    <property type="entry name" value="DUF262 DOMAIN-CONTAINING PROTEIN"/>
    <property type="match status" value="1"/>
</dbReference>
<organism evidence="2 3">
    <name type="scientific">Mesoplasma florum</name>
    <name type="common">Acholeplasma florum</name>
    <dbReference type="NCBI Taxonomy" id="2151"/>
    <lineage>
        <taxon>Bacteria</taxon>
        <taxon>Bacillati</taxon>
        <taxon>Mycoplasmatota</taxon>
        <taxon>Mollicutes</taxon>
        <taxon>Entomoplasmatales</taxon>
        <taxon>Entomoplasmataceae</taxon>
        <taxon>Mesoplasma</taxon>
    </lineage>
</organism>
<dbReference type="InterPro" id="IPR004919">
    <property type="entry name" value="GmrSD_N"/>
</dbReference>
<accession>A0A2R3P7A2</accession>